<name>A0ACB6QBU8_9PLEO</name>
<protein>
    <submittedName>
        <fullName evidence="1">Uncharacterized protein</fullName>
    </submittedName>
</protein>
<accession>A0ACB6QBU8</accession>
<comment type="caution">
    <text evidence="1">The sequence shown here is derived from an EMBL/GenBank/DDBJ whole genome shotgun (WGS) entry which is preliminary data.</text>
</comment>
<dbReference type="EMBL" id="MU003537">
    <property type="protein sequence ID" value="KAF2464409.1"/>
    <property type="molecule type" value="Genomic_DNA"/>
</dbReference>
<reference evidence="1" key="1">
    <citation type="journal article" date="2020" name="Stud. Mycol.">
        <title>101 Dothideomycetes genomes: a test case for predicting lifestyles and emergence of pathogens.</title>
        <authorList>
            <person name="Haridas S."/>
            <person name="Albert R."/>
            <person name="Binder M."/>
            <person name="Bloem J."/>
            <person name="Labutti K."/>
            <person name="Salamov A."/>
            <person name="Andreopoulos B."/>
            <person name="Baker S."/>
            <person name="Barry K."/>
            <person name="Bills G."/>
            <person name="Bluhm B."/>
            <person name="Cannon C."/>
            <person name="Castanera R."/>
            <person name="Culley D."/>
            <person name="Daum C."/>
            <person name="Ezra D."/>
            <person name="Gonzalez J."/>
            <person name="Henrissat B."/>
            <person name="Kuo A."/>
            <person name="Liang C."/>
            <person name="Lipzen A."/>
            <person name="Lutzoni F."/>
            <person name="Magnuson J."/>
            <person name="Mondo S."/>
            <person name="Nolan M."/>
            <person name="Ohm R."/>
            <person name="Pangilinan J."/>
            <person name="Park H.-J."/>
            <person name="Ramirez L."/>
            <person name="Alfaro M."/>
            <person name="Sun H."/>
            <person name="Tritt A."/>
            <person name="Yoshinaga Y."/>
            <person name="Zwiers L.-H."/>
            <person name="Turgeon B."/>
            <person name="Goodwin S."/>
            <person name="Spatafora J."/>
            <person name="Crous P."/>
            <person name="Grigoriev I."/>
        </authorList>
    </citation>
    <scope>NUCLEOTIDE SEQUENCE</scope>
    <source>
        <strain evidence="1">ATCC 200398</strain>
    </source>
</reference>
<proteinExistence type="predicted"/>
<evidence type="ECO:0000313" key="2">
    <source>
        <dbReference type="Proteomes" id="UP000799755"/>
    </source>
</evidence>
<gene>
    <name evidence="1" type="ORF">BDR25DRAFT_361684</name>
</gene>
<dbReference type="Proteomes" id="UP000799755">
    <property type="component" value="Unassembled WGS sequence"/>
</dbReference>
<evidence type="ECO:0000313" key="1">
    <source>
        <dbReference type="EMBL" id="KAF2464409.1"/>
    </source>
</evidence>
<organism evidence="1 2">
    <name type="scientific">Lindgomyces ingoldianus</name>
    <dbReference type="NCBI Taxonomy" id="673940"/>
    <lineage>
        <taxon>Eukaryota</taxon>
        <taxon>Fungi</taxon>
        <taxon>Dikarya</taxon>
        <taxon>Ascomycota</taxon>
        <taxon>Pezizomycotina</taxon>
        <taxon>Dothideomycetes</taxon>
        <taxon>Pleosporomycetidae</taxon>
        <taxon>Pleosporales</taxon>
        <taxon>Lindgomycetaceae</taxon>
        <taxon>Lindgomyces</taxon>
    </lineage>
</organism>
<sequence>MIMAGAKCKSEGDGNFSGIRQVCMSALKSLTESAQDVTSNLLKEGRGFNSLVVSWSVMYAREPLHRPKSRAFIRCTRPDMDCALTNRLLSPSNLPWKFSHACTSEIFYFLVLGIVETILKSFPAPPPIYCNMSAFNQTLTEDEIGKIVFLFSLAPKMNKFMSEERQMPLCDTLAFSIADHSLSIAATILRSDAYWTETYIEPSRPEGSGDVIPHTEVSSTKTTSAMEP</sequence>
<keyword evidence="2" id="KW-1185">Reference proteome</keyword>